<dbReference type="Pfam" id="PF00501">
    <property type="entry name" value="AMP-binding"/>
    <property type="match status" value="1"/>
</dbReference>
<dbReference type="SUPFAM" id="SSF56801">
    <property type="entry name" value="Acetyl-CoA synthetase-like"/>
    <property type="match status" value="1"/>
</dbReference>
<dbReference type="KEGG" id="cnc:CNE_2c24270"/>
<dbReference type="EC" id="6.2.1.-" evidence="2"/>
<proteinExistence type="predicted"/>
<dbReference type="HOGENOM" id="CLU_2166766_0_0_4"/>
<reference evidence="2 3" key="1">
    <citation type="journal article" date="2011" name="J. Bacteriol.">
        <title>Complete genome sequence of the type strain Cupriavidus necator N-1.</title>
        <authorList>
            <person name="Poehlein A."/>
            <person name="Kusian B."/>
            <person name="Friedrich B."/>
            <person name="Daniel R."/>
            <person name="Bowien B."/>
        </authorList>
    </citation>
    <scope>NUCLEOTIDE SEQUENCE [LARGE SCALE GENOMIC DNA]</scope>
    <source>
        <strain evidence="3">ATCC 43291 / DSM 13513 / CCUG 52238 / LMG 8453 / N-1</strain>
    </source>
</reference>
<organism evidence="2 3">
    <name type="scientific">Cupriavidus necator (strain ATCC 43291 / DSM 13513 / CCUG 52238 / LMG 8453 / N-1)</name>
    <name type="common">Ralstonia eutropha</name>
    <dbReference type="NCBI Taxonomy" id="1042878"/>
    <lineage>
        <taxon>Bacteria</taxon>
        <taxon>Pseudomonadati</taxon>
        <taxon>Pseudomonadota</taxon>
        <taxon>Betaproteobacteria</taxon>
        <taxon>Burkholderiales</taxon>
        <taxon>Burkholderiaceae</taxon>
        <taxon>Cupriavidus</taxon>
    </lineage>
</organism>
<evidence type="ECO:0000259" key="1">
    <source>
        <dbReference type="Pfam" id="PF00501"/>
    </source>
</evidence>
<dbReference type="Gene3D" id="3.40.50.12780">
    <property type="entry name" value="N-terminal domain of ligase-like"/>
    <property type="match status" value="1"/>
</dbReference>
<feature type="domain" description="AMP-dependent synthetase/ligase" evidence="1">
    <location>
        <begin position="2"/>
        <end position="107"/>
    </location>
</feature>
<evidence type="ECO:0000313" key="2">
    <source>
        <dbReference type="EMBL" id="AEI81372.1"/>
    </source>
</evidence>
<sequence length="110" mass="12102">MRLSAQRILYTLNDSGAEVVLLHPDFLPVMEEIRCQLTSVRSFVLLADGQHVPPTSLPFGGEYEALLSAASSDFDFPEFDENTRAVTFYTTGTTGDPKGVCYSHRDISLG</sequence>
<dbReference type="EMBL" id="CP002878">
    <property type="protein sequence ID" value="AEI81372.1"/>
    <property type="molecule type" value="Genomic_DNA"/>
</dbReference>
<name>F8GME4_CUPNN</name>
<evidence type="ECO:0000313" key="3">
    <source>
        <dbReference type="Proteomes" id="UP000006798"/>
    </source>
</evidence>
<dbReference type="PANTHER" id="PTHR43767">
    <property type="entry name" value="LONG-CHAIN-FATTY-ACID--COA LIGASE"/>
    <property type="match status" value="1"/>
</dbReference>
<dbReference type="InterPro" id="IPR050237">
    <property type="entry name" value="ATP-dep_AMP-bd_enzyme"/>
</dbReference>
<gene>
    <name evidence="2" type="ordered locus">CNE_2c24270</name>
</gene>
<dbReference type="Proteomes" id="UP000006798">
    <property type="component" value="Chromosome 2"/>
</dbReference>
<dbReference type="GO" id="GO:0016874">
    <property type="term" value="F:ligase activity"/>
    <property type="evidence" value="ECO:0007669"/>
    <property type="project" value="UniProtKB-KW"/>
</dbReference>
<dbReference type="AlphaFoldDB" id="F8GME4"/>
<dbReference type="InterPro" id="IPR042099">
    <property type="entry name" value="ANL_N_sf"/>
</dbReference>
<keyword evidence="2" id="KW-0436">Ligase</keyword>
<accession>F8GME4</accession>
<dbReference type="PANTHER" id="PTHR43767:SF11">
    <property type="entry name" value="MEDIUM-CHAIN-FATTY-ACID--COA LIGASE"/>
    <property type="match status" value="1"/>
</dbReference>
<dbReference type="InterPro" id="IPR000873">
    <property type="entry name" value="AMP-dep_synth/lig_dom"/>
</dbReference>
<protein>
    <submittedName>
        <fullName evidence="2">Medium-chain-fatty-acid-CoA ligase</fullName>
        <ecNumber evidence="2">6.2.1.-</ecNumber>
    </submittedName>
</protein>